<dbReference type="GO" id="GO:0003677">
    <property type="term" value="F:DNA binding"/>
    <property type="evidence" value="ECO:0007669"/>
    <property type="project" value="UniProtKB-KW"/>
</dbReference>
<keyword evidence="3" id="KW-0804">Transcription</keyword>
<dbReference type="InterPro" id="IPR001845">
    <property type="entry name" value="HTH_ArsR_DNA-bd_dom"/>
</dbReference>
<accession>A0A4Y9SJU9</accession>
<feature type="domain" description="HTH arsR-type" evidence="4">
    <location>
        <begin position="4"/>
        <end position="111"/>
    </location>
</feature>
<keyword evidence="2" id="KW-0238">DNA-binding</keyword>
<dbReference type="RefSeq" id="WP_135206873.1">
    <property type="nucleotide sequence ID" value="NZ_SPVF01000121.1"/>
</dbReference>
<keyword evidence="1" id="KW-0805">Transcription regulation</keyword>
<organism evidence="5 6">
    <name type="scientific">Zemynaea arenosa</name>
    <dbReference type="NCBI Taxonomy" id="2561931"/>
    <lineage>
        <taxon>Bacteria</taxon>
        <taxon>Pseudomonadati</taxon>
        <taxon>Pseudomonadota</taxon>
        <taxon>Betaproteobacteria</taxon>
        <taxon>Burkholderiales</taxon>
        <taxon>Oxalobacteraceae</taxon>
        <taxon>Telluria group</taxon>
        <taxon>Zemynaea</taxon>
    </lineage>
</organism>
<dbReference type="AlphaFoldDB" id="A0A4Y9SJU9"/>
<evidence type="ECO:0000256" key="1">
    <source>
        <dbReference type="ARBA" id="ARBA00023015"/>
    </source>
</evidence>
<dbReference type="InterPro" id="IPR011991">
    <property type="entry name" value="ArsR-like_HTH"/>
</dbReference>
<dbReference type="PROSITE" id="PS50987">
    <property type="entry name" value="HTH_ARSR_2"/>
    <property type="match status" value="1"/>
</dbReference>
<name>A0A4Y9SJU9_9BURK</name>
<evidence type="ECO:0000256" key="2">
    <source>
        <dbReference type="ARBA" id="ARBA00023125"/>
    </source>
</evidence>
<evidence type="ECO:0000313" key="5">
    <source>
        <dbReference type="EMBL" id="TFW21350.1"/>
    </source>
</evidence>
<dbReference type="NCBIfam" id="NF033788">
    <property type="entry name" value="HTH_metalloreg"/>
    <property type="match status" value="1"/>
</dbReference>
<evidence type="ECO:0000313" key="6">
    <source>
        <dbReference type="Proteomes" id="UP000298438"/>
    </source>
</evidence>
<dbReference type="GO" id="GO:0003700">
    <property type="term" value="F:DNA-binding transcription factor activity"/>
    <property type="evidence" value="ECO:0007669"/>
    <property type="project" value="InterPro"/>
</dbReference>
<keyword evidence="6" id="KW-1185">Reference proteome</keyword>
<dbReference type="OrthoDB" id="9791888at2"/>
<dbReference type="PANTHER" id="PTHR43132:SF8">
    <property type="entry name" value="HTH-TYPE TRANSCRIPTIONAL REGULATOR KMTR"/>
    <property type="match status" value="1"/>
</dbReference>
<dbReference type="SMART" id="SM00418">
    <property type="entry name" value="HTH_ARSR"/>
    <property type="match status" value="1"/>
</dbReference>
<dbReference type="PRINTS" id="PR00778">
    <property type="entry name" value="HTHARSR"/>
</dbReference>
<dbReference type="InterPro" id="IPR036388">
    <property type="entry name" value="WH-like_DNA-bd_sf"/>
</dbReference>
<proteinExistence type="predicted"/>
<dbReference type="Gene3D" id="1.10.10.10">
    <property type="entry name" value="Winged helix-like DNA-binding domain superfamily/Winged helix DNA-binding domain"/>
    <property type="match status" value="1"/>
</dbReference>
<dbReference type="EMBL" id="SPVF01000121">
    <property type="protein sequence ID" value="TFW21350.1"/>
    <property type="molecule type" value="Genomic_DNA"/>
</dbReference>
<evidence type="ECO:0000259" key="4">
    <source>
        <dbReference type="PROSITE" id="PS50987"/>
    </source>
</evidence>
<dbReference type="Pfam" id="PF12840">
    <property type="entry name" value="HTH_20"/>
    <property type="match status" value="1"/>
</dbReference>
<dbReference type="CDD" id="cd00090">
    <property type="entry name" value="HTH_ARSR"/>
    <property type="match status" value="1"/>
</dbReference>
<reference evidence="5 6" key="1">
    <citation type="submission" date="2019-03" db="EMBL/GenBank/DDBJ databases">
        <title>Draft Genome Sequence of Massilia arenosa sp. nov., a Novel Massilia Species Isolated from a Sandy-loam Maize Soil.</title>
        <authorList>
            <person name="Raths R."/>
            <person name="Peta V."/>
            <person name="Bucking H."/>
        </authorList>
    </citation>
    <scope>NUCLEOTIDE SEQUENCE [LARGE SCALE GENOMIC DNA]</scope>
    <source>
        <strain evidence="5 6">MC02</strain>
    </source>
</reference>
<sequence>MSTADLTSRARQAAVFAALGDPTRLYLLDRLVVGPALSIAELTEGADLTRQAVTKHLHALEEVQLVKSMRAGRATLYEADAARLREARAYLDFVAGQWDDALARLAAHVDS</sequence>
<dbReference type="PANTHER" id="PTHR43132">
    <property type="entry name" value="ARSENICAL RESISTANCE OPERON REPRESSOR ARSR-RELATED"/>
    <property type="match status" value="1"/>
</dbReference>
<comment type="caution">
    <text evidence="5">The sequence shown here is derived from an EMBL/GenBank/DDBJ whole genome shotgun (WGS) entry which is preliminary data.</text>
</comment>
<dbReference type="InterPro" id="IPR036390">
    <property type="entry name" value="WH_DNA-bd_sf"/>
</dbReference>
<gene>
    <name evidence="5" type="ORF">E4L96_08955</name>
</gene>
<dbReference type="Proteomes" id="UP000298438">
    <property type="component" value="Unassembled WGS sequence"/>
</dbReference>
<evidence type="ECO:0000256" key="3">
    <source>
        <dbReference type="ARBA" id="ARBA00023163"/>
    </source>
</evidence>
<dbReference type="SUPFAM" id="SSF46785">
    <property type="entry name" value="Winged helix' DNA-binding domain"/>
    <property type="match status" value="1"/>
</dbReference>
<dbReference type="InterPro" id="IPR051011">
    <property type="entry name" value="Metal_resp_trans_reg"/>
</dbReference>
<protein>
    <submittedName>
        <fullName evidence="5">ArsR family transcriptional regulator</fullName>
    </submittedName>
</protein>